<dbReference type="OrthoDB" id="7652095at2"/>
<dbReference type="RefSeq" id="WP_074255751.1">
    <property type="nucleotide sequence ID" value="NZ_FSRL01000001.1"/>
</dbReference>
<dbReference type="STRING" id="1217970.SAMN05444002_1678"/>
<dbReference type="EMBL" id="FSRL01000001">
    <property type="protein sequence ID" value="SIN94759.1"/>
    <property type="molecule type" value="Genomic_DNA"/>
</dbReference>
<protein>
    <submittedName>
        <fullName evidence="1">Uncharacterized protein</fullName>
    </submittedName>
</protein>
<proteinExistence type="predicted"/>
<evidence type="ECO:0000313" key="1">
    <source>
        <dbReference type="EMBL" id="SIN94759.1"/>
    </source>
</evidence>
<organism evidence="1 2">
    <name type="scientific">Vannielia litorea</name>
    <dbReference type="NCBI Taxonomy" id="1217970"/>
    <lineage>
        <taxon>Bacteria</taxon>
        <taxon>Pseudomonadati</taxon>
        <taxon>Pseudomonadota</taxon>
        <taxon>Alphaproteobacteria</taxon>
        <taxon>Rhodobacterales</taxon>
        <taxon>Paracoccaceae</taxon>
        <taxon>Vannielia</taxon>
    </lineage>
</organism>
<gene>
    <name evidence="1" type="ORF">SAMN05444002_1678</name>
</gene>
<dbReference type="AlphaFoldDB" id="A0A1N6FHK7"/>
<sequence>MTREPLLGARTAAPILAARPLASGLLLTIAALLASSQPGHAACRINVSGAKCESAARFASASTAPALPVAIGEPLPYEYMMLLNSEYFGLPPVSDGWVYFRVGNRVVRADYSTREVLEDVTGQTNRAFF</sequence>
<evidence type="ECO:0000313" key="2">
    <source>
        <dbReference type="Proteomes" id="UP000184932"/>
    </source>
</evidence>
<accession>A0A1N6FHK7</accession>
<name>A0A1N6FHK7_9RHOB</name>
<dbReference type="Proteomes" id="UP000184932">
    <property type="component" value="Unassembled WGS sequence"/>
</dbReference>
<reference evidence="2" key="1">
    <citation type="submission" date="2016-11" db="EMBL/GenBank/DDBJ databases">
        <authorList>
            <person name="Varghese N."/>
            <person name="Submissions S."/>
        </authorList>
    </citation>
    <scope>NUCLEOTIDE SEQUENCE [LARGE SCALE GENOMIC DNA]</scope>
    <source>
        <strain evidence="2">DSM 29440</strain>
    </source>
</reference>
<keyword evidence="2" id="KW-1185">Reference proteome</keyword>